<evidence type="ECO:0000313" key="3">
    <source>
        <dbReference type="Proteomes" id="UP000494109"/>
    </source>
</evidence>
<dbReference type="AlphaFoldDB" id="A0A6P3B5Z1"/>
<evidence type="ECO:0000256" key="1">
    <source>
        <dbReference type="SAM" id="SignalP"/>
    </source>
</evidence>
<dbReference type="InterPro" id="IPR017853">
    <property type="entry name" value="GH"/>
</dbReference>
<keyword evidence="1" id="KW-0732">Signal</keyword>
<dbReference type="EMBL" id="CABVQS010000031">
    <property type="protein sequence ID" value="VWD55357.1"/>
    <property type="molecule type" value="Genomic_DNA"/>
</dbReference>
<organism evidence="2 3">
    <name type="scientific">Burkholderia contaminans</name>
    <dbReference type="NCBI Taxonomy" id="488447"/>
    <lineage>
        <taxon>Bacteria</taxon>
        <taxon>Pseudomonadati</taxon>
        <taxon>Pseudomonadota</taxon>
        <taxon>Betaproteobacteria</taxon>
        <taxon>Burkholderiales</taxon>
        <taxon>Burkholderiaceae</taxon>
        <taxon>Burkholderia</taxon>
        <taxon>Burkholderia cepacia complex</taxon>
    </lineage>
</organism>
<gene>
    <name evidence="2" type="ORF">BCO71033_05808</name>
</gene>
<evidence type="ECO:0000313" key="2">
    <source>
        <dbReference type="EMBL" id="VWD55357.1"/>
    </source>
</evidence>
<dbReference type="SUPFAM" id="SSF51445">
    <property type="entry name" value="(Trans)glycosidases"/>
    <property type="match status" value="1"/>
</dbReference>
<name>A0A6P3B5Z1_9BURK</name>
<feature type="signal peptide" evidence="1">
    <location>
        <begin position="1"/>
        <end position="36"/>
    </location>
</feature>
<protein>
    <recommendedName>
        <fullName evidence="4">Transmembrane protein</fullName>
    </recommendedName>
</protein>
<evidence type="ECO:0008006" key="4">
    <source>
        <dbReference type="Google" id="ProtNLM"/>
    </source>
</evidence>
<dbReference type="RefSeq" id="WP_069250762.1">
    <property type="nucleotide sequence ID" value="NZ_CABVQS010000031.1"/>
</dbReference>
<sequence length="327" mass="36503">MTGSVLIKLTKNLSRTAIAACVAYAGLLPLSRPAEAQVEPLKNPVYGVTLDDLTKLDAIVASLQNLPYKPTVRVVFDPGTSAADYYAPLLRLHAVAYVMGEVYDSYYFPTDLATYKARTQELVSQLKNTVDVWEIANEINGEWLRTDPSGTNTVVNSEEQQIGQMVAAANQIVKSNGGKTAITLYYNDDSKGNNCWEKPQDYWKTWPTAFLSSTVRQQADYALFSYYPYQDCPGLNPTWKNDFAALESIFPNAKVGFGEIGTSDTAAPASVQQNLIKTYYPMVNTMNDPRFIGGFFWWNYAEQMVPYSTSSYFQLLRQTIITLKAPN</sequence>
<accession>A0A6P3B5Z1</accession>
<dbReference type="Gene3D" id="3.20.20.80">
    <property type="entry name" value="Glycosidases"/>
    <property type="match status" value="1"/>
</dbReference>
<dbReference type="Proteomes" id="UP000494109">
    <property type="component" value="Unassembled WGS sequence"/>
</dbReference>
<proteinExistence type="predicted"/>
<reference evidence="2 3" key="1">
    <citation type="submission" date="2019-09" db="EMBL/GenBank/DDBJ databases">
        <authorList>
            <person name="Depoorter E."/>
        </authorList>
    </citation>
    <scope>NUCLEOTIDE SEQUENCE [LARGE SCALE GENOMIC DNA]</scope>
    <source>
        <strain evidence="2">R-71033</strain>
    </source>
</reference>
<feature type="chain" id="PRO_5026989042" description="Transmembrane protein" evidence="1">
    <location>
        <begin position="37"/>
        <end position="327"/>
    </location>
</feature>